<dbReference type="Pfam" id="PF20056">
    <property type="entry name" value="DUF6455"/>
    <property type="match status" value="1"/>
</dbReference>
<gene>
    <name evidence="2" type="ORF">RNA01_43930</name>
</gene>
<dbReference type="InterPro" id="IPR045601">
    <property type="entry name" value="DUF6455"/>
</dbReference>
<dbReference type="AlphaFoldDB" id="A0A512HPU2"/>
<dbReference type="OrthoDB" id="7307423at2"/>
<evidence type="ECO:0000259" key="1">
    <source>
        <dbReference type="Pfam" id="PF20056"/>
    </source>
</evidence>
<protein>
    <recommendedName>
        <fullName evidence="1">DUF6455 domain-containing protein</fullName>
    </recommendedName>
</protein>
<accession>A0A512HPU2</accession>
<organism evidence="2 3">
    <name type="scientific">Ciceribacter naphthalenivorans</name>
    <dbReference type="NCBI Taxonomy" id="1118451"/>
    <lineage>
        <taxon>Bacteria</taxon>
        <taxon>Pseudomonadati</taxon>
        <taxon>Pseudomonadota</taxon>
        <taxon>Alphaproteobacteria</taxon>
        <taxon>Hyphomicrobiales</taxon>
        <taxon>Rhizobiaceae</taxon>
        <taxon>Ciceribacter</taxon>
    </lineage>
</organism>
<comment type="caution">
    <text evidence="2">The sequence shown here is derived from an EMBL/GenBank/DDBJ whole genome shotgun (WGS) entry which is preliminary data.</text>
</comment>
<evidence type="ECO:0000313" key="2">
    <source>
        <dbReference type="EMBL" id="GEO87461.1"/>
    </source>
</evidence>
<dbReference type="RefSeq" id="WP_147182268.1">
    <property type="nucleotide sequence ID" value="NZ_BJZP01000043.1"/>
</dbReference>
<proteinExistence type="predicted"/>
<feature type="domain" description="DUF6455" evidence="1">
    <location>
        <begin position="64"/>
        <end position="135"/>
    </location>
</feature>
<evidence type="ECO:0000313" key="3">
    <source>
        <dbReference type="Proteomes" id="UP000321717"/>
    </source>
</evidence>
<sequence>MHTVAHDSTRTVLLRVLDWFSKGWESSAEADMIAALDEGTIRSIAHDCGISPDQLIELAKAGPHAADEMIQMMKTLNIDPVEVELRLRNQFRDMQITCAHCASKGECRKDLGTGAAGEAFVHYCGNAEELNALRANPDFQLG</sequence>
<dbReference type="Proteomes" id="UP000321717">
    <property type="component" value="Unassembled WGS sequence"/>
</dbReference>
<dbReference type="EMBL" id="BJZP01000043">
    <property type="protein sequence ID" value="GEO87461.1"/>
    <property type="molecule type" value="Genomic_DNA"/>
</dbReference>
<keyword evidence="3" id="KW-1185">Reference proteome</keyword>
<reference evidence="2 3" key="1">
    <citation type="submission" date="2019-07" db="EMBL/GenBank/DDBJ databases">
        <title>Whole genome shotgun sequence of Rhizobium naphthalenivorans NBRC 107585.</title>
        <authorList>
            <person name="Hosoyama A."/>
            <person name="Uohara A."/>
            <person name="Ohji S."/>
            <person name="Ichikawa N."/>
        </authorList>
    </citation>
    <scope>NUCLEOTIDE SEQUENCE [LARGE SCALE GENOMIC DNA]</scope>
    <source>
        <strain evidence="2 3">NBRC 107585</strain>
    </source>
</reference>
<name>A0A512HPU2_9HYPH</name>